<dbReference type="PANTHER" id="PTHR47642">
    <property type="entry name" value="ATP-DEPENDENT DNA HELICASE"/>
    <property type="match status" value="1"/>
</dbReference>
<keyword evidence="1" id="KW-0233">DNA recombination</keyword>
<proteinExistence type="inferred from homology"/>
<name>A0A183DBA4_9BILA</name>
<dbReference type="InterPro" id="IPR027417">
    <property type="entry name" value="P-loop_NTPase"/>
</dbReference>
<keyword evidence="1" id="KW-0378">Hydrolase</keyword>
<accession>A0A183DBA4</accession>
<dbReference type="AlphaFoldDB" id="A0A183DBA4"/>
<dbReference type="OrthoDB" id="10056572at2759"/>
<comment type="catalytic activity">
    <reaction evidence="1">
        <text>ATP + H2O = ADP + phosphate + H(+)</text>
        <dbReference type="Rhea" id="RHEA:13065"/>
        <dbReference type="ChEBI" id="CHEBI:15377"/>
        <dbReference type="ChEBI" id="CHEBI:15378"/>
        <dbReference type="ChEBI" id="CHEBI:30616"/>
        <dbReference type="ChEBI" id="CHEBI:43474"/>
        <dbReference type="ChEBI" id="CHEBI:456216"/>
        <dbReference type="EC" id="5.6.2.3"/>
    </reaction>
</comment>
<gene>
    <name evidence="3" type="ORF">GPUH_LOCUS5997</name>
</gene>
<dbReference type="GO" id="GO:0043139">
    <property type="term" value="F:5'-3' DNA helicase activity"/>
    <property type="evidence" value="ECO:0007669"/>
    <property type="project" value="UniProtKB-EC"/>
</dbReference>
<sequence length="153" mass="17401">MATRLQHLQLLIIDEILMIGEPMLRMVNTWLCHLFGDAEFGGKSVIAVGDFHQLRPVMAAPVYGNRSCDPYTEAFGKPLWLLFQVYKLTTVMRQDEQDFKKALTNLAHGQLTPADEALFQSCTFSELPSDAVKHRPIFLFSSNAEVDKWNEKV</sequence>
<dbReference type="Pfam" id="PF05970">
    <property type="entry name" value="PIF1"/>
    <property type="match status" value="1"/>
</dbReference>
<organism evidence="5">
    <name type="scientific">Gongylonema pulchrum</name>
    <dbReference type="NCBI Taxonomy" id="637853"/>
    <lineage>
        <taxon>Eukaryota</taxon>
        <taxon>Metazoa</taxon>
        <taxon>Ecdysozoa</taxon>
        <taxon>Nematoda</taxon>
        <taxon>Chromadorea</taxon>
        <taxon>Rhabditida</taxon>
        <taxon>Spirurina</taxon>
        <taxon>Spiruromorpha</taxon>
        <taxon>Spiruroidea</taxon>
        <taxon>Gongylonematidae</taxon>
        <taxon>Gongylonema</taxon>
    </lineage>
</organism>
<dbReference type="Proteomes" id="UP000271098">
    <property type="component" value="Unassembled WGS sequence"/>
</dbReference>
<dbReference type="Gene3D" id="3.40.50.300">
    <property type="entry name" value="P-loop containing nucleotide triphosphate hydrolases"/>
    <property type="match status" value="1"/>
</dbReference>
<dbReference type="InterPro" id="IPR010285">
    <property type="entry name" value="DNA_helicase_pif1-like_DEAD"/>
</dbReference>
<protein>
    <recommendedName>
        <fullName evidence="1">ATP-dependent DNA helicase</fullName>
        <ecNumber evidence="1">5.6.2.3</ecNumber>
    </recommendedName>
</protein>
<feature type="domain" description="DNA helicase Pif1-like DEAD-box helicase" evidence="2">
    <location>
        <begin position="2"/>
        <end position="100"/>
    </location>
</feature>
<comment type="cofactor">
    <cofactor evidence="1">
        <name>Mg(2+)</name>
        <dbReference type="ChEBI" id="CHEBI:18420"/>
    </cofactor>
</comment>
<evidence type="ECO:0000256" key="1">
    <source>
        <dbReference type="RuleBase" id="RU363044"/>
    </source>
</evidence>
<keyword evidence="1" id="KW-0347">Helicase</keyword>
<keyword evidence="1" id="KW-0234">DNA repair</keyword>
<dbReference type="SUPFAM" id="SSF52540">
    <property type="entry name" value="P-loop containing nucleoside triphosphate hydrolases"/>
    <property type="match status" value="1"/>
</dbReference>
<reference evidence="5" key="1">
    <citation type="submission" date="2016-06" db="UniProtKB">
        <authorList>
            <consortium name="WormBaseParasite"/>
        </authorList>
    </citation>
    <scope>IDENTIFICATION</scope>
</reference>
<evidence type="ECO:0000313" key="4">
    <source>
        <dbReference type="Proteomes" id="UP000271098"/>
    </source>
</evidence>
<keyword evidence="1" id="KW-0227">DNA damage</keyword>
<keyword evidence="1" id="KW-0067">ATP-binding</keyword>
<evidence type="ECO:0000313" key="3">
    <source>
        <dbReference type="EMBL" id="VDK53005.1"/>
    </source>
</evidence>
<dbReference type="GO" id="GO:0000723">
    <property type="term" value="P:telomere maintenance"/>
    <property type="evidence" value="ECO:0007669"/>
    <property type="project" value="InterPro"/>
</dbReference>
<keyword evidence="1" id="KW-0547">Nucleotide-binding</keyword>
<dbReference type="GO" id="GO:0005524">
    <property type="term" value="F:ATP binding"/>
    <property type="evidence" value="ECO:0007669"/>
    <property type="project" value="UniProtKB-KW"/>
</dbReference>
<comment type="similarity">
    <text evidence="1">Belongs to the helicase family.</text>
</comment>
<dbReference type="WBParaSite" id="GPUH_0000600301-mRNA-1">
    <property type="protein sequence ID" value="GPUH_0000600301-mRNA-1"/>
    <property type="gene ID" value="GPUH_0000600301"/>
</dbReference>
<dbReference type="GO" id="GO:0006310">
    <property type="term" value="P:DNA recombination"/>
    <property type="evidence" value="ECO:0007669"/>
    <property type="project" value="UniProtKB-KW"/>
</dbReference>
<dbReference type="GO" id="GO:0016787">
    <property type="term" value="F:hydrolase activity"/>
    <property type="evidence" value="ECO:0007669"/>
    <property type="project" value="UniProtKB-KW"/>
</dbReference>
<dbReference type="InterPro" id="IPR051055">
    <property type="entry name" value="PIF1_helicase"/>
</dbReference>
<evidence type="ECO:0000259" key="2">
    <source>
        <dbReference type="Pfam" id="PF05970"/>
    </source>
</evidence>
<reference evidence="3 4" key="2">
    <citation type="submission" date="2018-11" db="EMBL/GenBank/DDBJ databases">
        <authorList>
            <consortium name="Pathogen Informatics"/>
        </authorList>
    </citation>
    <scope>NUCLEOTIDE SEQUENCE [LARGE SCALE GENOMIC DNA]</scope>
</reference>
<dbReference type="EC" id="5.6.2.3" evidence="1"/>
<dbReference type="EMBL" id="UYRT01013422">
    <property type="protein sequence ID" value="VDK53005.1"/>
    <property type="molecule type" value="Genomic_DNA"/>
</dbReference>
<keyword evidence="4" id="KW-1185">Reference proteome</keyword>
<dbReference type="GO" id="GO:0006281">
    <property type="term" value="P:DNA repair"/>
    <property type="evidence" value="ECO:0007669"/>
    <property type="project" value="UniProtKB-KW"/>
</dbReference>
<evidence type="ECO:0000313" key="5">
    <source>
        <dbReference type="WBParaSite" id="GPUH_0000600301-mRNA-1"/>
    </source>
</evidence>